<dbReference type="RefSeq" id="WP_377335841.1">
    <property type="nucleotide sequence ID" value="NZ_JBHLUE010000002.1"/>
</dbReference>
<comment type="caution">
    <text evidence="2">The sequence shown here is derived from an EMBL/GenBank/DDBJ whole genome shotgun (WGS) entry which is preliminary data.</text>
</comment>
<feature type="coiled-coil region" evidence="1">
    <location>
        <begin position="12"/>
        <end position="53"/>
    </location>
</feature>
<evidence type="ECO:0000313" key="3">
    <source>
        <dbReference type="Proteomes" id="UP001589894"/>
    </source>
</evidence>
<accession>A0ABV6NSH0</accession>
<evidence type="ECO:0000256" key="1">
    <source>
        <dbReference type="SAM" id="Coils"/>
    </source>
</evidence>
<keyword evidence="3" id="KW-1185">Reference proteome</keyword>
<gene>
    <name evidence="2" type="ORF">ACFFHU_04310</name>
</gene>
<sequence>MASDIEQRLTVAARAVREYELAEQRSAELLARIRELSAQVSQLRGQYAEEQADVDRLTGLSLTRVLTALHGSRRDTLARERAEADAARYRLDQAEQLLKTLHDEAYRNRLVLRRLSSERGEHARLLAEKEQQLIGSDDPRQARLLELATERGRLHVEVTKLREGLRAADSACQALSRALQLLDQASGWSSYDTFLGGGIIGSAVKENFLDEAADAAAYAERCLAALRTELSDVAEPALPSVEPAVSGLTRFADIWLDNAITDLAVRSRIQRSTESLDGWLGWASHTREGLSHRLARAEAAAELLDSERRRLLDPP</sequence>
<organism evidence="2 3">
    <name type="scientific">Plantactinospora siamensis</name>
    <dbReference type="NCBI Taxonomy" id="555372"/>
    <lineage>
        <taxon>Bacteria</taxon>
        <taxon>Bacillati</taxon>
        <taxon>Actinomycetota</taxon>
        <taxon>Actinomycetes</taxon>
        <taxon>Micromonosporales</taxon>
        <taxon>Micromonosporaceae</taxon>
        <taxon>Plantactinospora</taxon>
    </lineage>
</organism>
<protein>
    <submittedName>
        <fullName evidence="2">Uncharacterized protein</fullName>
    </submittedName>
</protein>
<feature type="coiled-coil region" evidence="1">
    <location>
        <begin position="77"/>
        <end position="132"/>
    </location>
</feature>
<keyword evidence="1" id="KW-0175">Coiled coil</keyword>
<evidence type="ECO:0000313" key="2">
    <source>
        <dbReference type="EMBL" id="MFC0563389.1"/>
    </source>
</evidence>
<name>A0ABV6NSH0_9ACTN</name>
<dbReference type="Proteomes" id="UP001589894">
    <property type="component" value="Unassembled WGS sequence"/>
</dbReference>
<proteinExistence type="predicted"/>
<reference evidence="2 3" key="1">
    <citation type="submission" date="2024-09" db="EMBL/GenBank/DDBJ databases">
        <authorList>
            <person name="Sun Q."/>
            <person name="Mori K."/>
        </authorList>
    </citation>
    <scope>NUCLEOTIDE SEQUENCE [LARGE SCALE GENOMIC DNA]</scope>
    <source>
        <strain evidence="2 3">TBRC 2205</strain>
    </source>
</reference>
<dbReference type="EMBL" id="JBHLUE010000002">
    <property type="protein sequence ID" value="MFC0563389.1"/>
    <property type="molecule type" value="Genomic_DNA"/>
</dbReference>